<dbReference type="SUPFAM" id="SSF53448">
    <property type="entry name" value="Nucleotide-diphospho-sugar transferases"/>
    <property type="match status" value="1"/>
</dbReference>
<keyword evidence="5" id="KW-1185">Reference proteome</keyword>
<protein>
    <submittedName>
        <fullName evidence="4">Glycosyl transferase family 2</fullName>
    </submittedName>
</protein>
<dbReference type="AlphaFoldDB" id="A0A4R3KCC0"/>
<name>A0A4R3KCC0_9FIRM</name>
<evidence type="ECO:0000313" key="5">
    <source>
        <dbReference type="Proteomes" id="UP000295726"/>
    </source>
</evidence>
<evidence type="ECO:0000313" key="4">
    <source>
        <dbReference type="EMBL" id="TCS80705.1"/>
    </source>
</evidence>
<dbReference type="InterPro" id="IPR001173">
    <property type="entry name" value="Glyco_trans_2-like"/>
</dbReference>
<feature type="domain" description="Glycosyltransferase 2-like" evidence="3">
    <location>
        <begin position="7"/>
        <end position="152"/>
    </location>
</feature>
<accession>A0A4R3KCC0</accession>
<comment type="caution">
    <text evidence="4">The sequence shown here is derived from an EMBL/GenBank/DDBJ whole genome shotgun (WGS) entry which is preliminary data.</text>
</comment>
<proteinExistence type="predicted"/>
<dbReference type="PANTHER" id="PTHR22916:SF51">
    <property type="entry name" value="GLYCOSYLTRANSFERASE EPSH-RELATED"/>
    <property type="match status" value="1"/>
</dbReference>
<evidence type="ECO:0000259" key="3">
    <source>
        <dbReference type="Pfam" id="PF00535"/>
    </source>
</evidence>
<keyword evidence="2 4" id="KW-0808">Transferase</keyword>
<keyword evidence="1" id="KW-0328">Glycosyltransferase</keyword>
<dbReference type="RefSeq" id="WP_132379621.1">
    <property type="nucleotide sequence ID" value="NZ_DAISCH010000043.1"/>
</dbReference>
<gene>
    <name evidence="4" type="ORF">EDD59_10587</name>
</gene>
<dbReference type="PANTHER" id="PTHR22916">
    <property type="entry name" value="GLYCOSYLTRANSFERASE"/>
    <property type="match status" value="1"/>
</dbReference>
<evidence type="ECO:0000256" key="2">
    <source>
        <dbReference type="ARBA" id="ARBA00022679"/>
    </source>
</evidence>
<sequence>MDSIKMSIIVPVYNAGIYFEECICSILSQTYTNYELILVDDGSDDGSREKCFSYAEKNNRVKVFLQNRKGVSAARNKGISNAVGDYLMFMDNDDFYKSNNVFSNIVNCLSQTQPDVIMFRRTDFWENGENVETTTSIDRSIINTSSKAKALKYCIKTDILTRAVWTKAIKRQLVIDHNIFFPEGKRNEDTYFTGELIRYASTFDWCDLATYMYRKGTGKSQSDQKVSYQIAKDLKDVCVDFIETVKKSNDSEELKEVYYSYIAYPYAVLMMFTGGIKDSRIKKDIQDIKKYAFVLNYDTNPYMKKIKKFYKLLGFSFTIKALNLYNFIRHCNYLFRRNHS</sequence>
<dbReference type="EMBL" id="SLZZ01000005">
    <property type="protein sequence ID" value="TCS80705.1"/>
    <property type="molecule type" value="Genomic_DNA"/>
</dbReference>
<dbReference type="OrthoDB" id="3189257at2"/>
<dbReference type="Pfam" id="PF00535">
    <property type="entry name" value="Glycos_transf_2"/>
    <property type="match status" value="1"/>
</dbReference>
<reference evidence="4 5" key="1">
    <citation type="submission" date="2019-03" db="EMBL/GenBank/DDBJ databases">
        <title>Genomic Encyclopedia of Type Strains, Phase IV (KMG-IV): sequencing the most valuable type-strain genomes for metagenomic binning, comparative biology and taxonomic classification.</title>
        <authorList>
            <person name="Goeker M."/>
        </authorList>
    </citation>
    <scope>NUCLEOTIDE SEQUENCE [LARGE SCALE GENOMIC DNA]</scope>
    <source>
        <strain evidence="4 5">DSM 29489</strain>
    </source>
</reference>
<organism evidence="4 5">
    <name type="scientific">Muricomes intestini</name>
    <dbReference type="NCBI Taxonomy" id="1796634"/>
    <lineage>
        <taxon>Bacteria</taxon>
        <taxon>Bacillati</taxon>
        <taxon>Bacillota</taxon>
        <taxon>Clostridia</taxon>
        <taxon>Lachnospirales</taxon>
        <taxon>Lachnospiraceae</taxon>
        <taxon>Muricomes</taxon>
    </lineage>
</organism>
<dbReference type="Proteomes" id="UP000295726">
    <property type="component" value="Unassembled WGS sequence"/>
</dbReference>
<dbReference type="CDD" id="cd00761">
    <property type="entry name" value="Glyco_tranf_GTA_type"/>
    <property type="match status" value="1"/>
</dbReference>
<evidence type="ECO:0000256" key="1">
    <source>
        <dbReference type="ARBA" id="ARBA00022676"/>
    </source>
</evidence>
<dbReference type="InterPro" id="IPR029044">
    <property type="entry name" value="Nucleotide-diphossugar_trans"/>
</dbReference>
<dbReference type="GO" id="GO:0016757">
    <property type="term" value="F:glycosyltransferase activity"/>
    <property type="evidence" value="ECO:0007669"/>
    <property type="project" value="UniProtKB-KW"/>
</dbReference>
<dbReference type="Gene3D" id="3.90.550.10">
    <property type="entry name" value="Spore Coat Polysaccharide Biosynthesis Protein SpsA, Chain A"/>
    <property type="match status" value="1"/>
</dbReference>